<dbReference type="EMBL" id="CP119075">
    <property type="protein sequence ID" value="WED64776.1"/>
    <property type="molecule type" value="Genomic_DNA"/>
</dbReference>
<dbReference type="Gene3D" id="3.30.530.20">
    <property type="match status" value="1"/>
</dbReference>
<comment type="similarity">
    <text evidence="1">Belongs to the AHA1 family.</text>
</comment>
<evidence type="ECO:0000313" key="4">
    <source>
        <dbReference type="Proteomes" id="UP001218638"/>
    </source>
</evidence>
<gene>
    <name evidence="3" type="ORF">PXH66_20725</name>
</gene>
<proteinExistence type="inferred from homology"/>
<dbReference type="SUPFAM" id="SSF55961">
    <property type="entry name" value="Bet v1-like"/>
    <property type="match status" value="1"/>
</dbReference>
<evidence type="ECO:0000256" key="1">
    <source>
        <dbReference type="ARBA" id="ARBA00006817"/>
    </source>
</evidence>
<dbReference type="Proteomes" id="UP001218638">
    <property type="component" value="Chromosome"/>
</dbReference>
<organism evidence="3 4">
    <name type="scientific">Synoicihabitans lomoniglobus</name>
    <dbReference type="NCBI Taxonomy" id="2909285"/>
    <lineage>
        <taxon>Bacteria</taxon>
        <taxon>Pseudomonadati</taxon>
        <taxon>Verrucomicrobiota</taxon>
        <taxon>Opitutia</taxon>
        <taxon>Opitutales</taxon>
        <taxon>Opitutaceae</taxon>
        <taxon>Synoicihabitans</taxon>
    </lineage>
</organism>
<dbReference type="Pfam" id="PF08327">
    <property type="entry name" value="AHSA1"/>
    <property type="match status" value="1"/>
</dbReference>
<dbReference type="InterPro" id="IPR023393">
    <property type="entry name" value="START-like_dom_sf"/>
</dbReference>
<feature type="domain" description="Activator of Hsp90 ATPase homologue 1/2-like C-terminal" evidence="2">
    <location>
        <begin position="19"/>
        <end position="146"/>
    </location>
</feature>
<protein>
    <submittedName>
        <fullName evidence="3">SRPBCC domain-containing protein</fullName>
    </submittedName>
</protein>
<evidence type="ECO:0000313" key="3">
    <source>
        <dbReference type="EMBL" id="WED64776.1"/>
    </source>
</evidence>
<sequence length="150" mass="16816">MSSDHIAAGEVSLEFNFHAPVERVWEALIADVGQWWPSSFYTSERTQRFYLEPKLGGVMGEDFGDGEGLVWYRVIGLDRPRSLMLSGYLLPPWAGPALSLVRIELTAVNAHETKMTFMDSTFGKMTDCSTAEGWQQIFGDHFTRHVAALA</sequence>
<dbReference type="KEGG" id="slom:PXH66_20725"/>
<keyword evidence="4" id="KW-1185">Reference proteome</keyword>
<dbReference type="AlphaFoldDB" id="A0AAF0CNP3"/>
<reference evidence="3" key="1">
    <citation type="submission" date="2023-03" db="EMBL/GenBank/DDBJ databases">
        <title>Lomoglobus Profundus gen. nov., sp. nov., a novel member of the phylum Verrucomicrobia, isolated from deep-marine sediment of South China Sea.</title>
        <authorList>
            <person name="Ahmad T."/>
            <person name="Ishaq S.E."/>
            <person name="Wang F."/>
        </authorList>
    </citation>
    <scope>NUCLEOTIDE SEQUENCE</scope>
    <source>
        <strain evidence="3">LMO-M01</strain>
    </source>
</reference>
<evidence type="ECO:0000259" key="2">
    <source>
        <dbReference type="Pfam" id="PF08327"/>
    </source>
</evidence>
<dbReference type="InterPro" id="IPR013538">
    <property type="entry name" value="ASHA1/2-like_C"/>
</dbReference>
<dbReference type="RefSeq" id="WP_330932136.1">
    <property type="nucleotide sequence ID" value="NZ_CP119075.1"/>
</dbReference>
<name>A0AAF0CNP3_9BACT</name>
<accession>A0AAF0CNP3</accession>